<evidence type="ECO:0000256" key="3">
    <source>
        <dbReference type="ARBA" id="ARBA00022989"/>
    </source>
</evidence>
<dbReference type="InterPro" id="IPR001623">
    <property type="entry name" value="DnaJ_domain"/>
</dbReference>
<dbReference type="PRINTS" id="PR00625">
    <property type="entry name" value="JDOMAIN"/>
</dbReference>
<dbReference type="GO" id="GO:0071218">
    <property type="term" value="P:cellular response to misfolded protein"/>
    <property type="evidence" value="ECO:0007669"/>
    <property type="project" value="TreeGrafter"/>
</dbReference>
<dbReference type="Gene3D" id="1.10.287.110">
    <property type="entry name" value="DnaJ domain"/>
    <property type="match status" value="1"/>
</dbReference>
<proteinExistence type="predicted"/>
<feature type="transmembrane region" description="Helical" evidence="6">
    <location>
        <begin position="243"/>
        <end position="261"/>
    </location>
</feature>
<dbReference type="Pfam" id="PF09320">
    <property type="entry name" value="DUF1977"/>
    <property type="match status" value="1"/>
</dbReference>
<dbReference type="AlphaFoldDB" id="A0A1X7U001"/>
<keyword evidence="9" id="KW-1185">Reference proteome</keyword>
<dbReference type="KEGG" id="aqu:100636088"/>
<name>A0A1X7U001_AMPQE</name>
<dbReference type="OrthoDB" id="442087at2759"/>
<evidence type="ECO:0000256" key="6">
    <source>
        <dbReference type="SAM" id="Phobius"/>
    </source>
</evidence>
<evidence type="ECO:0000256" key="1">
    <source>
        <dbReference type="ARBA" id="ARBA00004167"/>
    </source>
</evidence>
<organism evidence="8">
    <name type="scientific">Amphimedon queenslandica</name>
    <name type="common">Sponge</name>
    <dbReference type="NCBI Taxonomy" id="400682"/>
    <lineage>
        <taxon>Eukaryota</taxon>
        <taxon>Metazoa</taxon>
        <taxon>Porifera</taxon>
        <taxon>Demospongiae</taxon>
        <taxon>Heteroscleromorpha</taxon>
        <taxon>Haplosclerida</taxon>
        <taxon>Niphatidae</taxon>
        <taxon>Amphimedon</taxon>
    </lineage>
</organism>
<keyword evidence="2 6" id="KW-0812">Transmembrane</keyword>
<dbReference type="CDD" id="cd06257">
    <property type="entry name" value="DnaJ"/>
    <property type="match status" value="1"/>
</dbReference>
<dbReference type="PANTHER" id="PTHR43908:SF3">
    <property type="entry name" value="AT29763P-RELATED"/>
    <property type="match status" value="1"/>
</dbReference>
<dbReference type="PROSITE" id="PS50076">
    <property type="entry name" value="DNAJ_2"/>
    <property type="match status" value="1"/>
</dbReference>
<comment type="subcellular location">
    <subcellularLocation>
        <location evidence="1">Membrane</location>
        <topology evidence="1">Single-pass membrane protein</topology>
    </subcellularLocation>
</comment>
<keyword evidence="3 6" id="KW-1133">Transmembrane helix</keyword>
<dbReference type="InterPro" id="IPR015399">
    <property type="entry name" value="DUF1977_DnaJ-like"/>
</dbReference>
<dbReference type="SUPFAM" id="SSF46565">
    <property type="entry name" value="Chaperone J-domain"/>
    <property type="match status" value="1"/>
</dbReference>
<dbReference type="GO" id="GO:0030544">
    <property type="term" value="F:Hsp70 protein binding"/>
    <property type="evidence" value="ECO:0007669"/>
    <property type="project" value="TreeGrafter"/>
</dbReference>
<dbReference type="InParanoid" id="A0A1X7U001"/>
<dbReference type="EnsemblMetazoa" id="Aqu2.1.20821_001">
    <property type="protein sequence ID" value="Aqu2.1.20821_001"/>
    <property type="gene ID" value="Aqu2.1.20821"/>
</dbReference>
<dbReference type="OMA" id="DQWGEEG"/>
<feature type="domain" description="J" evidence="7">
    <location>
        <begin position="102"/>
        <end position="166"/>
    </location>
</feature>
<evidence type="ECO:0000256" key="5">
    <source>
        <dbReference type="SAM" id="MobiDB-lite"/>
    </source>
</evidence>
<dbReference type="InterPro" id="IPR051100">
    <property type="entry name" value="DnaJ_subfamily_B/C"/>
</dbReference>
<evidence type="ECO:0000256" key="2">
    <source>
        <dbReference type="ARBA" id="ARBA00022692"/>
    </source>
</evidence>
<evidence type="ECO:0000256" key="4">
    <source>
        <dbReference type="ARBA" id="ARBA00023136"/>
    </source>
</evidence>
<dbReference type="InterPro" id="IPR036869">
    <property type="entry name" value="J_dom_sf"/>
</dbReference>
<reference evidence="9" key="1">
    <citation type="journal article" date="2010" name="Nature">
        <title>The Amphimedon queenslandica genome and the evolution of animal complexity.</title>
        <authorList>
            <person name="Srivastava M."/>
            <person name="Simakov O."/>
            <person name="Chapman J."/>
            <person name="Fahey B."/>
            <person name="Gauthier M.E."/>
            <person name="Mitros T."/>
            <person name="Richards G.S."/>
            <person name="Conaco C."/>
            <person name="Dacre M."/>
            <person name="Hellsten U."/>
            <person name="Larroux C."/>
            <person name="Putnam N.H."/>
            <person name="Stanke M."/>
            <person name="Adamska M."/>
            <person name="Darling A."/>
            <person name="Degnan S.M."/>
            <person name="Oakley T.H."/>
            <person name="Plachetzki D.C."/>
            <person name="Zhai Y."/>
            <person name="Adamski M."/>
            <person name="Calcino A."/>
            <person name="Cummins S.F."/>
            <person name="Goodstein D.M."/>
            <person name="Harris C."/>
            <person name="Jackson D.J."/>
            <person name="Leys S.P."/>
            <person name="Shu S."/>
            <person name="Woodcroft B.J."/>
            <person name="Vervoort M."/>
            <person name="Kosik K.S."/>
            <person name="Manning G."/>
            <person name="Degnan B.M."/>
            <person name="Rokhsar D.S."/>
        </authorList>
    </citation>
    <scope>NUCLEOTIDE SEQUENCE [LARGE SCALE GENOMIC DNA]</scope>
</reference>
<keyword evidence="4 6" id="KW-0472">Membrane</keyword>
<dbReference type="GO" id="GO:0005789">
    <property type="term" value="C:endoplasmic reticulum membrane"/>
    <property type="evidence" value="ECO:0007669"/>
    <property type="project" value="TreeGrafter"/>
</dbReference>
<evidence type="ECO:0000313" key="9">
    <source>
        <dbReference type="Proteomes" id="UP000007879"/>
    </source>
</evidence>
<dbReference type="FunCoup" id="A0A1X7U001">
    <property type="interactions" value="627"/>
</dbReference>
<accession>A0A1X7U001</accession>
<feature type="compositionally biased region" description="Basic and acidic residues" evidence="5">
    <location>
        <begin position="47"/>
        <end position="61"/>
    </location>
</feature>
<dbReference type="EnsemblMetazoa" id="XM_003389348.3">
    <property type="protein sequence ID" value="XP_003389396.1"/>
    <property type="gene ID" value="LOC100636088"/>
</dbReference>
<dbReference type="SMART" id="SM00271">
    <property type="entry name" value="DnaJ"/>
    <property type="match status" value="1"/>
</dbReference>
<dbReference type="Proteomes" id="UP000007879">
    <property type="component" value="Unassembled WGS sequence"/>
</dbReference>
<dbReference type="Pfam" id="PF00226">
    <property type="entry name" value="DnaJ"/>
    <property type="match status" value="1"/>
</dbReference>
<dbReference type="eggNOG" id="KOG0714">
    <property type="taxonomic scope" value="Eukaryota"/>
</dbReference>
<dbReference type="PANTHER" id="PTHR43908">
    <property type="entry name" value="AT29763P-RELATED"/>
    <property type="match status" value="1"/>
</dbReference>
<sequence>MEANKDEALQCLKKAREAFKAGDMNKARRFANKSKKMFATEEADELIQKITDHCTNSEDKPQPNASRPNPQPDTTETPTNDEEPKYTEDQKEAVNKILKCKDYYDILGVSRDCTDSELKKQYKKLALQFHPDKNNAPKADEAFKKISKAYHVLSDPDKKSNYDRFGEEGPNHRINHGFHFTDDFEFDLFRQMFGGDPFNTRNVFFYGGNLFDMRRQHHHHHHRPHRSHHYFQTDATEQRGSSFFLLLFAFPLLVFVMSFIFSSSPPYSLQQAGSYSVRKETTKHKLIYYVQKSFNTDYPKNHQKRQIEKMVLQDYIDHYRDQCSQDMFWRKGKKEVPKSCTRFEELSGRKIRYR</sequence>
<dbReference type="STRING" id="400682.A0A1X7U001"/>
<protein>
    <recommendedName>
        <fullName evidence="7">J domain-containing protein</fullName>
    </recommendedName>
</protein>
<feature type="region of interest" description="Disordered" evidence="5">
    <location>
        <begin position="47"/>
        <end position="90"/>
    </location>
</feature>
<reference evidence="8" key="2">
    <citation type="submission" date="2017-05" db="UniProtKB">
        <authorList>
            <consortium name="EnsemblMetazoa"/>
        </authorList>
    </citation>
    <scope>IDENTIFICATION</scope>
</reference>
<evidence type="ECO:0000313" key="8">
    <source>
        <dbReference type="EnsemblMetazoa" id="Aqu2.1.20821_001"/>
    </source>
</evidence>
<evidence type="ECO:0000259" key="7">
    <source>
        <dbReference type="PROSITE" id="PS50076"/>
    </source>
</evidence>
<gene>
    <name evidence="8" type="primary">100636088</name>
</gene>